<dbReference type="STRING" id="171383.AKJ31_20520"/>
<dbReference type="PATRIC" id="fig|171383.3.peg.4193"/>
<dbReference type="EMBL" id="LHPI01000029">
    <property type="protein sequence ID" value="KOO05764.1"/>
    <property type="molecule type" value="Genomic_DNA"/>
</dbReference>
<dbReference type="OrthoDB" id="9797479at2"/>
<dbReference type="Proteomes" id="UP000037530">
    <property type="component" value="Unassembled WGS sequence"/>
</dbReference>
<feature type="signal peptide" evidence="1">
    <location>
        <begin position="1"/>
        <end position="26"/>
    </location>
</feature>
<sequence>MNSKKRLLLASTALSFSMLMPSQTLAGDPLKEIFGMMTTATGSQVYESQKRNGVAFGTFSARFSMYQPKVINFQAPSMNAGCGGIDFFAGSISLIKKEELVQMGRSIAAGAAVYAFNLAVESICPSCAQGMAWIQDKLDDFNDLVSMSCQDTVDALSEAKVGQGLAKSLTDTVNKDGWQERLGSYAETKVDAMSSWGDFFSERSEDGDAKSVKVPGLKGNIVWDALGAAKVDQWSFATGWEKDDIQELIMSLIGTKVITVGDGDELETTPYAKTVSAEDLLYNKEGEKIELLRCDTSETKIDNRLPCTKIKSGSAAKVEWEGIYPRALKLLNGDGSEVGIRKRILTKQNLTSEQQKFVENADVPMMTWLFMTGKDDGAQEAIANLVAYRVAEKSLQDLMYQLQEILKKAELSATSDAKATQNLIDFLKGRMIEFQSQIDDIQTKKRDEIKSANDLMNTYKTLAEAVKAMAASGV</sequence>
<proteinExistence type="predicted"/>
<reference evidence="3" key="1">
    <citation type="submission" date="2015-08" db="EMBL/GenBank/DDBJ databases">
        <title>Vibrio galatheae sp. nov., a novel member of the Vibrionaceae family isolated from the Solomon Islands.</title>
        <authorList>
            <person name="Giubergia S."/>
            <person name="Machado H."/>
            <person name="Mateiu R.V."/>
            <person name="Gram L."/>
        </authorList>
    </citation>
    <scope>NUCLEOTIDE SEQUENCE [LARGE SCALE GENOMIC DNA]</scope>
    <source>
        <strain evidence="3">DSM 19134</strain>
    </source>
</reference>
<protein>
    <recommendedName>
        <fullName evidence="4">Conjugal transfer protein TraH</fullName>
    </recommendedName>
</protein>
<dbReference type="InterPro" id="IPR010927">
    <property type="entry name" value="T4SS_TraH"/>
</dbReference>
<dbReference type="Pfam" id="PF06122">
    <property type="entry name" value="TraH"/>
    <property type="match status" value="1"/>
</dbReference>
<keyword evidence="1" id="KW-0732">Signal</keyword>
<accession>A0A0M0HUM0</accession>
<comment type="caution">
    <text evidence="2">The sequence shown here is derived from an EMBL/GenBank/DDBJ whole genome shotgun (WGS) entry which is preliminary data.</text>
</comment>
<evidence type="ECO:0000313" key="2">
    <source>
        <dbReference type="EMBL" id="KOO05764.1"/>
    </source>
</evidence>
<name>A0A0M0HUM0_9VIBR</name>
<evidence type="ECO:0008006" key="4">
    <source>
        <dbReference type="Google" id="ProtNLM"/>
    </source>
</evidence>
<dbReference type="AlphaFoldDB" id="A0A0M0HUM0"/>
<feature type="chain" id="PRO_5005600346" description="Conjugal transfer protein TraH" evidence="1">
    <location>
        <begin position="27"/>
        <end position="474"/>
    </location>
</feature>
<dbReference type="RefSeq" id="WP_053410902.1">
    <property type="nucleotide sequence ID" value="NZ_LHPI01000029.1"/>
</dbReference>
<organism evidence="2 3">
    <name type="scientific">Vibrio hepatarius</name>
    <dbReference type="NCBI Taxonomy" id="171383"/>
    <lineage>
        <taxon>Bacteria</taxon>
        <taxon>Pseudomonadati</taxon>
        <taxon>Pseudomonadota</taxon>
        <taxon>Gammaproteobacteria</taxon>
        <taxon>Vibrionales</taxon>
        <taxon>Vibrionaceae</taxon>
        <taxon>Vibrio</taxon>
        <taxon>Vibrio oreintalis group</taxon>
    </lineage>
</organism>
<evidence type="ECO:0000256" key="1">
    <source>
        <dbReference type="SAM" id="SignalP"/>
    </source>
</evidence>
<evidence type="ECO:0000313" key="3">
    <source>
        <dbReference type="Proteomes" id="UP000037530"/>
    </source>
</evidence>
<gene>
    <name evidence="2" type="ORF">AKJ31_20520</name>
</gene>
<keyword evidence="3" id="KW-1185">Reference proteome</keyword>